<dbReference type="EMBL" id="BKCJ011262486">
    <property type="protein sequence ID" value="GFD11959.1"/>
    <property type="molecule type" value="Genomic_DNA"/>
</dbReference>
<comment type="caution">
    <text evidence="1">The sequence shown here is derived from an EMBL/GenBank/DDBJ whole genome shotgun (WGS) entry which is preliminary data.</text>
</comment>
<accession>A0A699TS23</accession>
<name>A0A699TS23_TANCI</name>
<gene>
    <name evidence="1" type="ORF">Tci_883928</name>
</gene>
<protein>
    <submittedName>
        <fullName evidence="1">Uncharacterized protein</fullName>
    </submittedName>
</protein>
<dbReference type="AlphaFoldDB" id="A0A699TS23"/>
<evidence type="ECO:0000313" key="1">
    <source>
        <dbReference type="EMBL" id="GFD11959.1"/>
    </source>
</evidence>
<organism evidence="1">
    <name type="scientific">Tanacetum cinerariifolium</name>
    <name type="common">Dalmatian daisy</name>
    <name type="synonym">Chrysanthemum cinerariifolium</name>
    <dbReference type="NCBI Taxonomy" id="118510"/>
    <lineage>
        <taxon>Eukaryota</taxon>
        <taxon>Viridiplantae</taxon>
        <taxon>Streptophyta</taxon>
        <taxon>Embryophyta</taxon>
        <taxon>Tracheophyta</taxon>
        <taxon>Spermatophyta</taxon>
        <taxon>Magnoliopsida</taxon>
        <taxon>eudicotyledons</taxon>
        <taxon>Gunneridae</taxon>
        <taxon>Pentapetalae</taxon>
        <taxon>asterids</taxon>
        <taxon>campanulids</taxon>
        <taxon>Asterales</taxon>
        <taxon>Asteraceae</taxon>
        <taxon>Asteroideae</taxon>
        <taxon>Anthemideae</taxon>
        <taxon>Anthemidinae</taxon>
        <taxon>Tanacetum</taxon>
    </lineage>
</organism>
<proteinExistence type="predicted"/>
<feature type="non-terminal residue" evidence="1">
    <location>
        <position position="1"/>
    </location>
</feature>
<sequence>VKDREITVINNYEVELERHNAFLHSKIAESESFHGSSGISYLISIFH</sequence>
<reference evidence="1" key="1">
    <citation type="journal article" date="2019" name="Sci. Rep.">
        <title>Draft genome of Tanacetum cinerariifolium, the natural source of mosquito coil.</title>
        <authorList>
            <person name="Yamashiro T."/>
            <person name="Shiraishi A."/>
            <person name="Satake H."/>
            <person name="Nakayama K."/>
        </authorList>
    </citation>
    <scope>NUCLEOTIDE SEQUENCE</scope>
</reference>